<name>A0ABW1WNT6_9HYPH</name>
<evidence type="ECO:0000256" key="3">
    <source>
        <dbReference type="ARBA" id="ARBA00023163"/>
    </source>
</evidence>
<dbReference type="PROSITE" id="PS50977">
    <property type="entry name" value="HTH_TETR_2"/>
    <property type="match status" value="1"/>
</dbReference>
<dbReference type="InterPro" id="IPR036271">
    <property type="entry name" value="Tet_transcr_reg_TetR-rel_C_sf"/>
</dbReference>
<evidence type="ECO:0000256" key="5">
    <source>
        <dbReference type="SAM" id="MobiDB-lite"/>
    </source>
</evidence>
<keyword evidence="1" id="KW-0805">Transcription regulation</keyword>
<reference evidence="8" key="1">
    <citation type="journal article" date="2019" name="Int. J. Syst. Evol. Microbiol.">
        <title>The Global Catalogue of Microorganisms (GCM) 10K type strain sequencing project: providing services to taxonomists for standard genome sequencing and annotation.</title>
        <authorList>
            <consortium name="The Broad Institute Genomics Platform"/>
            <consortium name="The Broad Institute Genome Sequencing Center for Infectious Disease"/>
            <person name="Wu L."/>
            <person name="Ma J."/>
        </authorList>
    </citation>
    <scope>NUCLEOTIDE SEQUENCE [LARGE SCALE GENOMIC DNA]</scope>
    <source>
        <strain evidence="8">CCUG 36916</strain>
    </source>
</reference>
<evidence type="ECO:0000313" key="8">
    <source>
        <dbReference type="Proteomes" id="UP001596237"/>
    </source>
</evidence>
<feature type="domain" description="HTH tetR-type" evidence="6">
    <location>
        <begin position="1"/>
        <end position="59"/>
    </location>
</feature>
<protein>
    <submittedName>
        <fullName evidence="7">TetR/AcrR family transcriptional regulator</fullName>
    </submittedName>
</protein>
<dbReference type="PRINTS" id="PR00455">
    <property type="entry name" value="HTHTETR"/>
</dbReference>
<dbReference type="SUPFAM" id="SSF48498">
    <property type="entry name" value="Tetracyclin repressor-like, C-terminal domain"/>
    <property type="match status" value="1"/>
</dbReference>
<dbReference type="Pfam" id="PF00440">
    <property type="entry name" value="TetR_N"/>
    <property type="match status" value="1"/>
</dbReference>
<feature type="DNA-binding region" description="H-T-H motif" evidence="4">
    <location>
        <begin position="22"/>
        <end position="41"/>
    </location>
</feature>
<dbReference type="InterPro" id="IPR023772">
    <property type="entry name" value="DNA-bd_HTH_TetR-type_CS"/>
</dbReference>
<dbReference type="Pfam" id="PF17937">
    <property type="entry name" value="TetR_C_28"/>
    <property type="match status" value="1"/>
</dbReference>
<gene>
    <name evidence="7" type="ORF">ACFQDP_04865</name>
</gene>
<dbReference type="InterPro" id="IPR050109">
    <property type="entry name" value="HTH-type_TetR-like_transc_reg"/>
</dbReference>
<dbReference type="SUPFAM" id="SSF46689">
    <property type="entry name" value="Homeodomain-like"/>
    <property type="match status" value="1"/>
</dbReference>
<dbReference type="Gene3D" id="1.10.357.10">
    <property type="entry name" value="Tetracycline Repressor, domain 2"/>
    <property type="match status" value="1"/>
</dbReference>
<comment type="caution">
    <text evidence="7">The sequence shown here is derived from an EMBL/GenBank/DDBJ whole genome shotgun (WGS) entry which is preliminary data.</text>
</comment>
<accession>A0ABW1WNT6</accession>
<dbReference type="InterPro" id="IPR001647">
    <property type="entry name" value="HTH_TetR"/>
</dbReference>
<dbReference type="InterPro" id="IPR009057">
    <property type="entry name" value="Homeodomain-like_sf"/>
</dbReference>
<dbReference type="PANTHER" id="PTHR30055:SF234">
    <property type="entry name" value="HTH-TYPE TRANSCRIPTIONAL REGULATOR BETI"/>
    <property type="match status" value="1"/>
</dbReference>
<evidence type="ECO:0000259" key="6">
    <source>
        <dbReference type="PROSITE" id="PS50977"/>
    </source>
</evidence>
<dbReference type="PROSITE" id="PS01081">
    <property type="entry name" value="HTH_TETR_1"/>
    <property type="match status" value="1"/>
</dbReference>
<keyword evidence="8" id="KW-1185">Reference proteome</keyword>
<feature type="region of interest" description="Disordered" evidence="5">
    <location>
        <begin position="174"/>
        <end position="196"/>
    </location>
</feature>
<dbReference type="Proteomes" id="UP001596237">
    <property type="component" value="Unassembled WGS sequence"/>
</dbReference>
<keyword evidence="3" id="KW-0804">Transcription</keyword>
<organism evidence="7 8">
    <name type="scientific">Methylorubrum zatmanii</name>
    <dbReference type="NCBI Taxonomy" id="29429"/>
    <lineage>
        <taxon>Bacteria</taxon>
        <taxon>Pseudomonadati</taxon>
        <taxon>Pseudomonadota</taxon>
        <taxon>Alphaproteobacteria</taxon>
        <taxon>Hyphomicrobiales</taxon>
        <taxon>Methylobacteriaceae</taxon>
        <taxon>Methylorubrum</taxon>
    </lineage>
</organism>
<dbReference type="RefSeq" id="WP_343068733.1">
    <property type="nucleotide sequence ID" value="NZ_JBHSTT010000016.1"/>
</dbReference>
<dbReference type="InterPro" id="IPR041479">
    <property type="entry name" value="TetR_CgmR_C"/>
</dbReference>
<proteinExistence type="predicted"/>
<dbReference type="PANTHER" id="PTHR30055">
    <property type="entry name" value="HTH-TYPE TRANSCRIPTIONAL REGULATOR RUTR"/>
    <property type="match status" value="1"/>
</dbReference>
<dbReference type="EMBL" id="JBHSTT010000016">
    <property type="protein sequence ID" value="MFC6388685.1"/>
    <property type="molecule type" value="Genomic_DNA"/>
</dbReference>
<evidence type="ECO:0000256" key="1">
    <source>
        <dbReference type="ARBA" id="ARBA00023015"/>
    </source>
</evidence>
<evidence type="ECO:0000256" key="4">
    <source>
        <dbReference type="PROSITE-ProRule" id="PRU00335"/>
    </source>
</evidence>
<keyword evidence="2 4" id="KW-0238">DNA-binding</keyword>
<evidence type="ECO:0000313" key="7">
    <source>
        <dbReference type="EMBL" id="MFC6388685.1"/>
    </source>
</evidence>
<sequence>MRRRLLEGAVRLALEHGPAGLTMQAVSDAAGVTKGGLFHHFPSKQALIAEIFATLTERLDAEIDAAMVRDPSPSGGFTRANVETDFSNSTVGRESRTAALYLSALADPGVRRLHAEWIARRLERHRATDGAPALEVVRLAADGAWQACLLHAAGGPLPDMAALGVRLLAMAPPNRRHGDVASPIDTRQGLPSHDPA</sequence>
<evidence type="ECO:0000256" key="2">
    <source>
        <dbReference type="ARBA" id="ARBA00023125"/>
    </source>
</evidence>